<sequence length="24" mass="2832">MNLQILKETDHQGQEYDILIVDSE</sequence>
<dbReference type="EMBL" id="LAZR01058896">
    <property type="protein sequence ID" value="KKK68943.1"/>
    <property type="molecule type" value="Genomic_DNA"/>
</dbReference>
<dbReference type="AlphaFoldDB" id="A0A0F8XJ89"/>
<name>A0A0F8XJ89_9ZZZZ</name>
<accession>A0A0F8XJ89</accession>
<proteinExistence type="predicted"/>
<gene>
    <name evidence="1" type="ORF">LCGC14_2938970</name>
</gene>
<feature type="non-terminal residue" evidence="1">
    <location>
        <position position="24"/>
    </location>
</feature>
<evidence type="ECO:0000313" key="1">
    <source>
        <dbReference type="EMBL" id="KKK68943.1"/>
    </source>
</evidence>
<protein>
    <submittedName>
        <fullName evidence="1">Uncharacterized protein</fullName>
    </submittedName>
</protein>
<comment type="caution">
    <text evidence="1">The sequence shown here is derived from an EMBL/GenBank/DDBJ whole genome shotgun (WGS) entry which is preliminary data.</text>
</comment>
<reference evidence="1" key="1">
    <citation type="journal article" date="2015" name="Nature">
        <title>Complex archaea that bridge the gap between prokaryotes and eukaryotes.</title>
        <authorList>
            <person name="Spang A."/>
            <person name="Saw J.H."/>
            <person name="Jorgensen S.L."/>
            <person name="Zaremba-Niedzwiedzka K."/>
            <person name="Martijn J."/>
            <person name="Lind A.E."/>
            <person name="van Eijk R."/>
            <person name="Schleper C."/>
            <person name="Guy L."/>
            <person name="Ettema T.J."/>
        </authorList>
    </citation>
    <scope>NUCLEOTIDE SEQUENCE</scope>
</reference>
<organism evidence="1">
    <name type="scientific">marine sediment metagenome</name>
    <dbReference type="NCBI Taxonomy" id="412755"/>
    <lineage>
        <taxon>unclassified sequences</taxon>
        <taxon>metagenomes</taxon>
        <taxon>ecological metagenomes</taxon>
    </lineage>
</organism>